<evidence type="ECO:0000256" key="10">
    <source>
        <dbReference type="HAMAP-Rule" id="MF_03123"/>
    </source>
</evidence>
<evidence type="ECO:0000256" key="8">
    <source>
        <dbReference type="ARBA" id="ARBA00023128"/>
    </source>
</evidence>
<dbReference type="SUPFAM" id="SSF102114">
    <property type="entry name" value="Radical SAM enzymes"/>
    <property type="match status" value="1"/>
</dbReference>
<dbReference type="FunFam" id="3.20.20.70:FF:000306">
    <property type="entry name" value="Lipoyl synthase, mitochondrial"/>
    <property type="match status" value="1"/>
</dbReference>
<comment type="cofactor">
    <cofactor evidence="10">
        <name>[4Fe-4S] cluster</name>
        <dbReference type="ChEBI" id="CHEBI:49883"/>
    </cofactor>
    <text evidence="10">Binds 2 [4Fe-4S] clusters per subunit. One cluster is coordinated with 3 cysteines and an exchangeable S-adenosyl-L-methionine.</text>
</comment>
<evidence type="ECO:0000256" key="7">
    <source>
        <dbReference type="ARBA" id="ARBA00023014"/>
    </source>
</evidence>
<dbReference type="GO" id="GO:0046872">
    <property type="term" value="F:metal ion binding"/>
    <property type="evidence" value="ECO:0007669"/>
    <property type="project" value="UniProtKB-KW"/>
</dbReference>
<keyword evidence="8 10" id="KW-0496">Mitochondrion</keyword>
<feature type="binding site" evidence="10">
    <location>
        <position position="126"/>
    </location>
    <ligand>
        <name>[4Fe-4S] cluster</name>
        <dbReference type="ChEBI" id="CHEBI:49883"/>
        <label>1</label>
    </ligand>
</feature>
<keyword evidence="3 10" id="KW-0808">Transferase</keyword>
<accession>A0A3R7MAZ7</accession>
<evidence type="ECO:0000256" key="1">
    <source>
        <dbReference type="ARBA" id="ARBA00004173"/>
    </source>
</evidence>
<evidence type="ECO:0000256" key="4">
    <source>
        <dbReference type="ARBA" id="ARBA00022691"/>
    </source>
</evidence>
<comment type="caution">
    <text evidence="12">The sequence shown here is derived from an EMBL/GenBank/DDBJ whole genome shotgun (WGS) entry which is preliminary data.</text>
</comment>
<dbReference type="UniPathway" id="UPA00538">
    <property type="reaction ID" value="UER00593"/>
</dbReference>
<dbReference type="GO" id="GO:0051539">
    <property type="term" value="F:4 iron, 4 sulfur cluster binding"/>
    <property type="evidence" value="ECO:0007669"/>
    <property type="project" value="UniProtKB-UniRule"/>
</dbReference>
<name>A0A3R7MAZ7_TRYRA</name>
<evidence type="ECO:0000259" key="11">
    <source>
        <dbReference type="PROSITE" id="PS51918"/>
    </source>
</evidence>
<proteinExistence type="inferred from homology"/>
<evidence type="ECO:0000256" key="6">
    <source>
        <dbReference type="ARBA" id="ARBA00023004"/>
    </source>
</evidence>
<dbReference type="PANTHER" id="PTHR10949">
    <property type="entry name" value="LIPOYL SYNTHASE"/>
    <property type="match status" value="1"/>
</dbReference>
<dbReference type="InterPro" id="IPR003698">
    <property type="entry name" value="Lipoyl_synth"/>
</dbReference>
<sequence>MFHRPLSNLCSKVVSAAAMTPLVGKPSKEEGRAATSVEKDPRHKQIFLQKFRERLAADTTGKNTLEGFIDLPEGISPTAAAVGPLKRGEEPLPPWLKLRVAKGFSQQPRFNKIRRSMRDKRLATVCEEAKCPNIGECWGGGEEEDIATATIMVMGSHCTRGCRFCSVLTSRRPPPLDPNEPQRVAEAVAEMGVDYIVMTMVDRDDLTDGGAAHIVCCVNAIKERNPQLLLEALVGDFHGDLKLTETIASSPLSVYAHNIECVERITPNVRDRRATYHQSLKVLEHVNIFTKGAMLTKSSIMLGLGEREEEVRQTLRDLRTAGVSAVTLGQYLQPSRTRLKVSRYAHPKEFQMWEEEALAMGFLYCASGPLVRSSYRAGEYYIKNILKQREPTQTTITSADTNASSNAADATN</sequence>
<dbReference type="GO" id="GO:0009249">
    <property type="term" value="P:protein lipoylation"/>
    <property type="evidence" value="ECO:0007669"/>
    <property type="project" value="UniProtKB-UniRule"/>
</dbReference>
<dbReference type="Pfam" id="PF16881">
    <property type="entry name" value="LIAS_N"/>
    <property type="match status" value="1"/>
</dbReference>
<protein>
    <recommendedName>
        <fullName evidence="10">Lipoyl synthase, mitochondrial</fullName>
        <ecNumber evidence="10">2.8.1.8</ecNumber>
    </recommendedName>
    <alternativeName>
        <fullName evidence="10">Lipoate synthase</fullName>
        <shortName evidence="10">LS</shortName>
        <shortName evidence="10">Lip-syn</shortName>
    </alternativeName>
    <alternativeName>
        <fullName evidence="10">Lipoic acid synthase</fullName>
    </alternativeName>
</protein>
<evidence type="ECO:0000256" key="2">
    <source>
        <dbReference type="ARBA" id="ARBA00022485"/>
    </source>
</evidence>
<keyword evidence="13" id="KW-1185">Reference proteome</keyword>
<dbReference type="Proteomes" id="UP000283634">
    <property type="component" value="Unassembled WGS sequence"/>
</dbReference>
<dbReference type="GeneID" id="40324411"/>
<comment type="similarity">
    <text evidence="10">Belongs to the radical SAM superfamily. Lipoyl synthase family.</text>
</comment>
<dbReference type="CDD" id="cd01335">
    <property type="entry name" value="Radical_SAM"/>
    <property type="match status" value="1"/>
</dbReference>
<dbReference type="SFLD" id="SFLDS00029">
    <property type="entry name" value="Radical_SAM"/>
    <property type="match status" value="1"/>
</dbReference>
<feature type="binding site" evidence="10">
    <location>
        <position position="137"/>
    </location>
    <ligand>
        <name>[4Fe-4S] cluster</name>
        <dbReference type="ChEBI" id="CHEBI:49883"/>
        <label>1</label>
    </ligand>
</feature>
<evidence type="ECO:0000313" key="12">
    <source>
        <dbReference type="EMBL" id="RNF12196.1"/>
    </source>
</evidence>
<dbReference type="GO" id="GO:0005739">
    <property type="term" value="C:mitochondrion"/>
    <property type="evidence" value="ECO:0007669"/>
    <property type="project" value="UniProtKB-SubCell"/>
</dbReference>
<evidence type="ECO:0000313" key="13">
    <source>
        <dbReference type="Proteomes" id="UP000283634"/>
    </source>
</evidence>
<keyword evidence="4 10" id="KW-0949">S-adenosyl-L-methionine</keyword>
<keyword evidence="6 10" id="KW-0408">Iron</keyword>
<dbReference type="InterPro" id="IPR007197">
    <property type="entry name" value="rSAM"/>
</dbReference>
<dbReference type="NCBIfam" id="TIGR00510">
    <property type="entry name" value="lipA"/>
    <property type="match status" value="1"/>
</dbReference>
<dbReference type="PANTHER" id="PTHR10949:SF0">
    <property type="entry name" value="LIPOYL SYNTHASE, MITOCHONDRIAL"/>
    <property type="match status" value="1"/>
</dbReference>
<comment type="function">
    <text evidence="10">Catalyzes the radical-mediated insertion of two sulfur atoms into the C-6 and C-8 positions of the octanoyl moiety bound to the lipoyl domains of lipoate-dependent enzymes, thereby converting the octanoylated domains into lipoylated derivatives.</text>
</comment>
<gene>
    <name evidence="12" type="ORF">TraAM80_00478</name>
</gene>
<organism evidence="12 13">
    <name type="scientific">Trypanosoma rangeli</name>
    <dbReference type="NCBI Taxonomy" id="5698"/>
    <lineage>
        <taxon>Eukaryota</taxon>
        <taxon>Discoba</taxon>
        <taxon>Euglenozoa</taxon>
        <taxon>Kinetoplastea</taxon>
        <taxon>Metakinetoplastina</taxon>
        <taxon>Trypanosomatida</taxon>
        <taxon>Trypanosomatidae</taxon>
        <taxon>Trypanosoma</taxon>
        <taxon>Herpetosoma</taxon>
    </lineage>
</organism>
<feature type="binding site" evidence="10">
    <location>
        <position position="374"/>
    </location>
    <ligand>
        <name>[4Fe-4S] cluster</name>
        <dbReference type="ChEBI" id="CHEBI:49883"/>
        <label>1</label>
    </ligand>
</feature>
<reference evidence="12 13" key="1">
    <citation type="journal article" date="2018" name="BMC Genomics">
        <title>Genomic comparison of Trypanosoma conorhini and Trypanosoma rangeli to Trypanosoma cruzi strains of high and low virulence.</title>
        <authorList>
            <person name="Bradwell K.R."/>
            <person name="Koparde V.N."/>
            <person name="Matveyev A.V."/>
            <person name="Serrano M.G."/>
            <person name="Alves J.M."/>
            <person name="Parikh H."/>
            <person name="Huang B."/>
            <person name="Lee V."/>
            <person name="Espinosa-Alvarez O."/>
            <person name="Ortiz P.A."/>
            <person name="Costa-Martins A.G."/>
            <person name="Teixeira M.M."/>
            <person name="Buck G.A."/>
        </authorList>
    </citation>
    <scope>NUCLEOTIDE SEQUENCE [LARGE SCALE GENOMIC DNA]</scope>
    <source>
        <strain evidence="12 13">AM80</strain>
    </source>
</reference>
<comment type="pathway">
    <text evidence="10">Protein modification; protein lipoylation via endogenous pathway; protein N(6)-(lipoyl)lysine from octanoyl-[acyl-carrier-protein]: step 2/2.</text>
</comment>
<dbReference type="EC" id="2.8.1.8" evidence="10"/>
<dbReference type="OMA" id="PYCDIDF"/>
<dbReference type="HAMAP" id="MF_00206">
    <property type="entry name" value="Lipoyl_synth"/>
    <property type="match status" value="1"/>
</dbReference>
<keyword evidence="2 10" id="KW-0004">4Fe-4S</keyword>
<dbReference type="AlphaFoldDB" id="A0A3R7MAZ7"/>
<feature type="binding site" evidence="10">
    <location>
        <position position="162"/>
    </location>
    <ligand>
        <name>[4Fe-4S] cluster</name>
        <dbReference type="ChEBI" id="CHEBI:49883"/>
        <label>2</label>
        <note>4Fe-4S-S-AdoMet</note>
    </ligand>
</feature>
<dbReference type="PROSITE" id="PS51918">
    <property type="entry name" value="RADICAL_SAM"/>
    <property type="match status" value="1"/>
</dbReference>
<dbReference type="SFLD" id="SFLDF00271">
    <property type="entry name" value="lipoyl_synthase"/>
    <property type="match status" value="1"/>
</dbReference>
<feature type="binding site" evidence="10">
    <location>
        <position position="158"/>
    </location>
    <ligand>
        <name>[4Fe-4S] cluster</name>
        <dbReference type="ChEBI" id="CHEBI:49883"/>
        <label>2</label>
        <note>4Fe-4S-S-AdoMet</note>
    </ligand>
</feature>
<dbReference type="EMBL" id="MKGL01000008">
    <property type="protein sequence ID" value="RNF12196.1"/>
    <property type="molecule type" value="Genomic_DNA"/>
</dbReference>
<comment type="catalytic activity">
    <reaction evidence="9 10">
        <text>[[Fe-S] cluster scaffold protein carrying a second [4Fe-4S](2+) cluster] + N(6)-octanoyl-L-lysyl-[protein] + 2 oxidized [2Fe-2S]-[ferredoxin] + 2 S-adenosyl-L-methionine + 4 H(+) = [[Fe-S] cluster scaffold protein] + N(6)-[(R)-dihydrolipoyl]-L-lysyl-[protein] + 4 Fe(3+) + 2 hydrogen sulfide + 2 5'-deoxyadenosine + 2 L-methionine + 2 reduced [2Fe-2S]-[ferredoxin]</text>
        <dbReference type="Rhea" id="RHEA:16585"/>
        <dbReference type="Rhea" id="RHEA-COMP:9928"/>
        <dbReference type="Rhea" id="RHEA-COMP:10000"/>
        <dbReference type="Rhea" id="RHEA-COMP:10001"/>
        <dbReference type="Rhea" id="RHEA-COMP:10475"/>
        <dbReference type="Rhea" id="RHEA-COMP:14568"/>
        <dbReference type="Rhea" id="RHEA-COMP:14569"/>
        <dbReference type="ChEBI" id="CHEBI:15378"/>
        <dbReference type="ChEBI" id="CHEBI:17319"/>
        <dbReference type="ChEBI" id="CHEBI:29034"/>
        <dbReference type="ChEBI" id="CHEBI:29919"/>
        <dbReference type="ChEBI" id="CHEBI:33722"/>
        <dbReference type="ChEBI" id="CHEBI:33737"/>
        <dbReference type="ChEBI" id="CHEBI:33738"/>
        <dbReference type="ChEBI" id="CHEBI:57844"/>
        <dbReference type="ChEBI" id="CHEBI:59789"/>
        <dbReference type="ChEBI" id="CHEBI:78809"/>
        <dbReference type="ChEBI" id="CHEBI:83100"/>
        <dbReference type="EC" id="2.8.1.8"/>
    </reaction>
</comment>
<dbReference type="InterPro" id="IPR058240">
    <property type="entry name" value="rSAM_sf"/>
</dbReference>
<evidence type="ECO:0000256" key="3">
    <source>
        <dbReference type="ARBA" id="ARBA00022679"/>
    </source>
</evidence>
<dbReference type="Gene3D" id="3.20.20.70">
    <property type="entry name" value="Aldolase class I"/>
    <property type="match status" value="1"/>
</dbReference>
<keyword evidence="7 10" id="KW-0411">Iron-sulfur</keyword>
<evidence type="ECO:0000256" key="9">
    <source>
        <dbReference type="ARBA" id="ARBA00047326"/>
    </source>
</evidence>
<feature type="binding site" evidence="10">
    <location>
        <position position="165"/>
    </location>
    <ligand>
        <name>[4Fe-4S] cluster</name>
        <dbReference type="ChEBI" id="CHEBI:49883"/>
        <label>2</label>
        <note>4Fe-4S-S-AdoMet</note>
    </ligand>
</feature>
<dbReference type="OrthoDB" id="3231at2759"/>
<dbReference type="InterPro" id="IPR031691">
    <property type="entry name" value="LIAS_N"/>
</dbReference>
<dbReference type="SMART" id="SM00729">
    <property type="entry name" value="Elp3"/>
    <property type="match status" value="1"/>
</dbReference>
<dbReference type="NCBIfam" id="NF009544">
    <property type="entry name" value="PRK12928.1"/>
    <property type="match status" value="1"/>
</dbReference>
<dbReference type="InterPro" id="IPR006638">
    <property type="entry name" value="Elp3/MiaA/NifB-like_rSAM"/>
</dbReference>
<dbReference type="NCBIfam" id="NF004019">
    <property type="entry name" value="PRK05481.1"/>
    <property type="match status" value="1"/>
</dbReference>
<feature type="domain" description="Radical SAM core" evidence="11">
    <location>
        <begin position="141"/>
        <end position="363"/>
    </location>
</feature>
<comment type="subcellular location">
    <subcellularLocation>
        <location evidence="1 10">Mitochondrion</location>
    </subcellularLocation>
</comment>
<keyword evidence="5 10" id="KW-0479">Metal-binding</keyword>
<evidence type="ECO:0000256" key="5">
    <source>
        <dbReference type="ARBA" id="ARBA00022723"/>
    </source>
</evidence>
<feature type="binding site" evidence="10">
    <location>
        <position position="131"/>
    </location>
    <ligand>
        <name>[4Fe-4S] cluster</name>
        <dbReference type="ChEBI" id="CHEBI:49883"/>
        <label>1</label>
    </ligand>
</feature>
<dbReference type="SFLD" id="SFLDG01058">
    <property type="entry name" value="lipoyl_synthase_like"/>
    <property type="match status" value="1"/>
</dbReference>
<dbReference type="InterPro" id="IPR013785">
    <property type="entry name" value="Aldolase_TIM"/>
</dbReference>
<dbReference type="Pfam" id="PF04055">
    <property type="entry name" value="Radical_SAM"/>
    <property type="match status" value="1"/>
</dbReference>
<dbReference type="RefSeq" id="XP_029242624.1">
    <property type="nucleotide sequence ID" value="XM_029377555.1"/>
</dbReference>
<dbReference type="GO" id="GO:0016992">
    <property type="term" value="F:lipoate synthase activity"/>
    <property type="evidence" value="ECO:0007669"/>
    <property type="project" value="UniProtKB-UniRule"/>
</dbReference>